<dbReference type="InterPro" id="IPR005302">
    <property type="entry name" value="MoCF_Sase_C"/>
</dbReference>
<name>A0ABQ1S3U5_9SPHN</name>
<dbReference type="PANTHER" id="PTHR36930:SF1">
    <property type="entry name" value="MOSC DOMAIN-CONTAINING PROTEIN"/>
    <property type="match status" value="1"/>
</dbReference>
<dbReference type="SUPFAM" id="SSF50800">
    <property type="entry name" value="PK beta-barrel domain-like"/>
    <property type="match status" value="1"/>
</dbReference>
<dbReference type="PROSITE" id="PS51340">
    <property type="entry name" value="MOSC"/>
    <property type="match status" value="1"/>
</dbReference>
<proteinExistence type="predicted"/>
<dbReference type="Gene3D" id="2.40.33.20">
    <property type="entry name" value="PK beta-barrel domain-like"/>
    <property type="match status" value="1"/>
</dbReference>
<dbReference type="Proteomes" id="UP000619041">
    <property type="component" value="Unassembled WGS sequence"/>
</dbReference>
<sequence>MNGARVIGLARSGSHRFSKEPCERLTLIAGYGVADDAHAGATVQHVSRKKKDPHQPNLRQVHLIHSELLDEVAAKGFAIASGELGENLTTRGIDLLALPTDARLRIGDVVVRVTGLRNPCWQIDAFRPGLLAEMIEKRADGSILRKCGVMAVVESGGEIAQGAAIEVELPPAPHRPLDLV</sequence>
<evidence type="ECO:0000259" key="1">
    <source>
        <dbReference type="PROSITE" id="PS51340"/>
    </source>
</evidence>
<dbReference type="EMBL" id="BMKL01000001">
    <property type="protein sequence ID" value="GGD89476.1"/>
    <property type="molecule type" value="Genomic_DNA"/>
</dbReference>
<dbReference type="RefSeq" id="WP_188643815.1">
    <property type="nucleotide sequence ID" value="NZ_BMKL01000001.1"/>
</dbReference>
<dbReference type="PANTHER" id="PTHR36930">
    <property type="entry name" value="METAL-SULFUR CLUSTER BIOSYNTHESIS PROTEINS YUAD-RELATED"/>
    <property type="match status" value="1"/>
</dbReference>
<dbReference type="Pfam" id="PF03473">
    <property type="entry name" value="MOSC"/>
    <property type="match status" value="1"/>
</dbReference>
<feature type="domain" description="MOSC" evidence="1">
    <location>
        <begin position="20"/>
        <end position="168"/>
    </location>
</feature>
<comment type="caution">
    <text evidence="2">The sequence shown here is derived from an EMBL/GenBank/DDBJ whole genome shotgun (WGS) entry which is preliminary data.</text>
</comment>
<protein>
    <submittedName>
        <fullName evidence="2">MOSC domain-containing protein</fullName>
    </submittedName>
</protein>
<keyword evidence="3" id="KW-1185">Reference proteome</keyword>
<gene>
    <name evidence="2" type="ORF">GCM10011515_06450</name>
</gene>
<reference evidence="3" key="1">
    <citation type="journal article" date="2019" name="Int. J. Syst. Evol. Microbiol.">
        <title>The Global Catalogue of Microorganisms (GCM) 10K type strain sequencing project: providing services to taxonomists for standard genome sequencing and annotation.</title>
        <authorList>
            <consortium name="The Broad Institute Genomics Platform"/>
            <consortium name="The Broad Institute Genome Sequencing Center for Infectious Disease"/>
            <person name="Wu L."/>
            <person name="Ma J."/>
        </authorList>
    </citation>
    <scope>NUCLEOTIDE SEQUENCE [LARGE SCALE GENOMIC DNA]</scope>
    <source>
        <strain evidence="3">CGMCC 1.15959</strain>
    </source>
</reference>
<dbReference type="InterPro" id="IPR052716">
    <property type="entry name" value="MOSC_domain"/>
</dbReference>
<dbReference type="InterPro" id="IPR011037">
    <property type="entry name" value="Pyrv_Knase-like_insert_dom_sf"/>
</dbReference>
<evidence type="ECO:0000313" key="2">
    <source>
        <dbReference type="EMBL" id="GGD89476.1"/>
    </source>
</evidence>
<organism evidence="2 3">
    <name type="scientific">Tsuneonella deserti</name>
    <dbReference type="NCBI Taxonomy" id="2035528"/>
    <lineage>
        <taxon>Bacteria</taxon>
        <taxon>Pseudomonadati</taxon>
        <taxon>Pseudomonadota</taxon>
        <taxon>Alphaproteobacteria</taxon>
        <taxon>Sphingomonadales</taxon>
        <taxon>Erythrobacteraceae</taxon>
        <taxon>Tsuneonella</taxon>
    </lineage>
</organism>
<evidence type="ECO:0000313" key="3">
    <source>
        <dbReference type="Proteomes" id="UP000619041"/>
    </source>
</evidence>
<accession>A0ABQ1S3U5</accession>